<gene>
    <name evidence="1" type="ORF">CBB_465</name>
</gene>
<sequence length="127" mass="15222">MSISASIDFKIIQKSDFDGINLIREIQTFIERIQRLSYYTVEFDNDLNYFSIFYDRWDHVNHDHIKQSISGLHSFDLEYKEHVYDGSTEPYTIRLVKGTGECINQMIKYYPWLEIEDESVQVEDLHE</sequence>
<evidence type="ECO:0000313" key="2">
    <source>
        <dbReference type="Proteomes" id="UP000223891"/>
    </source>
</evidence>
<name>A0A1L2CVI4_9CAUD</name>
<dbReference type="Proteomes" id="UP000223891">
    <property type="component" value="Segment"/>
</dbReference>
<reference evidence="2" key="1">
    <citation type="submission" date="2016-01" db="EMBL/GenBank/DDBJ databases">
        <title>Isolation and Characterization of Enterobacteria phage CBB.</title>
        <authorList>
            <person name="Buttimer C.T.H."/>
            <person name="Hendrix H."/>
            <person name="Alexandre H."/>
            <person name="O'Mahony J."/>
            <person name="Lavigne R."/>
            <person name="Coffey A."/>
        </authorList>
    </citation>
    <scope>NUCLEOTIDE SEQUENCE [LARGE SCALE GENOMIC DNA]</scope>
</reference>
<keyword evidence="2" id="KW-1185">Reference proteome</keyword>
<dbReference type="EMBL" id="KU574722">
    <property type="protein sequence ID" value="AMM44028.1"/>
    <property type="molecule type" value="Genomic_DNA"/>
</dbReference>
<proteinExistence type="predicted"/>
<accession>A0A1L2CVI4</accession>
<organism evidence="1 2">
    <name type="scientific">Pectobacterium phage vB_PcaM_CBB</name>
    <dbReference type="NCBI Taxonomy" id="2772511"/>
    <lineage>
        <taxon>Viruses</taxon>
        <taxon>Duplodnaviria</taxon>
        <taxon>Heunggongvirae</taxon>
        <taxon>Uroviricota</taxon>
        <taxon>Caudoviricetes</taxon>
        <taxon>Mimasvirus</taxon>
        <taxon>Mimasvirus CBB</taxon>
    </lineage>
</organism>
<evidence type="ECO:0000313" key="1">
    <source>
        <dbReference type="EMBL" id="AMM44028.1"/>
    </source>
</evidence>
<protein>
    <submittedName>
        <fullName evidence="1">Uncharacterized protein</fullName>
    </submittedName>
</protein>